<keyword evidence="2" id="KW-0560">Oxidoreductase</keyword>
<dbReference type="AlphaFoldDB" id="A0AAW1P233"/>
<keyword evidence="5" id="KW-1185">Reference proteome</keyword>
<evidence type="ECO:0000256" key="2">
    <source>
        <dbReference type="ARBA" id="ARBA00023002"/>
    </source>
</evidence>
<gene>
    <name evidence="4" type="ORF">WJX73_006861</name>
</gene>
<proteinExistence type="predicted"/>
<dbReference type="InterPro" id="IPR036812">
    <property type="entry name" value="NAD(P)_OxRdtase_dom_sf"/>
</dbReference>
<dbReference type="Proteomes" id="UP001465755">
    <property type="component" value="Unassembled WGS sequence"/>
</dbReference>
<evidence type="ECO:0000313" key="4">
    <source>
        <dbReference type="EMBL" id="KAK9802628.1"/>
    </source>
</evidence>
<organism evidence="4 5">
    <name type="scientific">Symbiochloris irregularis</name>
    <dbReference type="NCBI Taxonomy" id="706552"/>
    <lineage>
        <taxon>Eukaryota</taxon>
        <taxon>Viridiplantae</taxon>
        <taxon>Chlorophyta</taxon>
        <taxon>core chlorophytes</taxon>
        <taxon>Trebouxiophyceae</taxon>
        <taxon>Trebouxiales</taxon>
        <taxon>Trebouxiaceae</taxon>
        <taxon>Symbiochloris</taxon>
    </lineage>
</organism>
<dbReference type="CDD" id="cd19094">
    <property type="entry name" value="AKR_Tas-like"/>
    <property type="match status" value="1"/>
</dbReference>
<dbReference type="EMBL" id="JALJOQ010000070">
    <property type="protein sequence ID" value="KAK9802628.1"/>
    <property type="molecule type" value="Genomic_DNA"/>
</dbReference>
<keyword evidence="1" id="KW-0521">NADP</keyword>
<dbReference type="InterPro" id="IPR050523">
    <property type="entry name" value="AKR_Detox_Biosynth"/>
</dbReference>
<evidence type="ECO:0000313" key="5">
    <source>
        <dbReference type="Proteomes" id="UP001465755"/>
    </source>
</evidence>
<comment type="caution">
    <text evidence="4">The sequence shown here is derived from an EMBL/GenBank/DDBJ whole genome shotgun (WGS) entry which is preliminary data.</text>
</comment>
<dbReference type="Pfam" id="PF00248">
    <property type="entry name" value="Aldo_ket_red"/>
    <property type="match status" value="1"/>
</dbReference>
<feature type="domain" description="NADP-dependent oxidoreductase" evidence="3">
    <location>
        <begin position="72"/>
        <end position="408"/>
    </location>
</feature>
<dbReference type="PANTHER" id="PTHR43364">
    <property type="entry name" value="NADH-SPECIFIC METHYLGLYOXAL REDUCTASE-RELATED"/>
    <property type="match status" value="1"/>
</dbReference>
<sequence>MQSTAFQSARTLPVVSSQPHALSQTAARRKRACVQHVQASATLTEDAVKDSVRGASKKAKLGSSDLLVSNCCLGTMTWGQQNTEQDAHRQLGYALDGGVNFIDTAEMYPVPTKEDTQGRTDRYIGSWMKGQRRDDIVLATKVTGYGNKYMMKKRKEDTDSDETEDFEVTRLSAKQIRNSVDASLQRLKTDHIDLLQLHWPDRYVSIFGTSGYDPSKERDDIPFEEQLQGLDDVIKAGKVRYVGVSNESSYGVMKFLTAAEQLGLPRIVSIQNAHSLLVRSSWETDLMETCSPNRGNVGLLAYSPLAGGSLSGKYAKGEPPKNSRFTLFPGYMGRYNKSLAKEAVAKYIEIAQDFGLTGTQLALAWVSSQWYVASTIIGATSMEHLKENIGAFDVELPEECLKAINAVYQRYKDPANRPVDE</sequence>
<dbReference type="PANTHER" id="PTHR43364:SF4">
    <property type="entry name" value="NAD(P)-LINKED OXIDOREDUCTASE SUPERFAMILY PROTEIN"/>
    <property type="match status" value="1"/>
</dbReference>
<evidence type="ECO:0000259" key="3">
    <source>
        <dbReference type="Pfam" id="PF00248"/>
    </source>
</evidence>
<accession>A0AAW1P233</accession>
<reference evidence="4 5" key="1">
    <citation type="journal article" date="2024" name="Nat. Commun.">
        <title>Phylogenomics reveals the evolutionary origins of lichenization in chlorophyte algae.</title>
        <authorList>
            <person name="Puginier C."/>
            <person name="Libourel C."/>
            <person name="Otte J."/>
            <person name="Skaloud P."/>
            <person name="Haon M."/>
            <person name="Grisel S."/>
            <person name="Petersen M."/>
            <person name="Berrin J.G."/>
            <person name="Delaux P.M."/>
            <person name="Dal Grande F."/>
            <person name="Keller J."/>
        </authorList>
    </citation>
    <scope>NUCLEOTIDE SEQUENCE [LARGE SCALE GENOMIC DNA]</scope>
    <source>
        <strain evidence="4 5">SAG 2036</strain>
    </source>
</reference>
<dbReference type="FunFam" id="3.20.20.100:FF:000005">
    <property type="entry name" value="NADP(H)-dependent aldo-keto reductase"/>
    <property type="match status" value="1"/>
</dbReference>
<dbReference type="GO" id="GO:0016491">
    <property type="term" value="F:oxidoreductase activity"/>
    <property type="evidence" value="ECO:0007669"/>
    <property type="project" value="UniProtKB-KW"/>
</dbReference>
<dbReference type="SUPFAM" id="SSF51430">
    <property type="entry name" value="NAD(P)-linked oxidoreductase"/>
    <property type="match status" value="1"/>
</dbReference>
<name>A0AAW1P233_9CHLO</name>
<evidence type="ECO:0000256" key="1">
    <source>
        <dbReference type="ARBA" id="ARBA00022857"/>
    </source>
</evidence>
<dbReference type="Gene3D" id="3.20.20.100">
    <property type="entry name" value="NADP-dependent oxidoreductase domain"/>
    <property type="match status" value="1"/>
</dbReference>
<protein>
    <recommendedName>
        <fullName evidence="3">NADP-dependent oxidoreductase domain-containing protein</fullName>
    </recommendedName>
</protein>
<dbReference type="InterPro" id="IPR023210">
    <property type="entry name" value="NADP_OxRdtase_dom"/>
</dbReference>